<evidence type="ECO:0000256" key="3">
    <source>
        <dbReference type="ARBA" id="ARBA00022989"/>
    </source>
</evidence>
<evidence type="ECO:0000256" key="5">
    <source>
        <dbReference type="SAM" id="Phobius"/>
    </source>
</evidence>
<evidence type="ECO:0000313" key="7">
    <source>
        <dbReference type="EMBL" id="ASK69163.1"/>
    </source>
</evidence>
<dbReference type="SUPFAM" id="SSF144091">
    <property type="entry name" value="Rhomboid-like"/>
    <property type="match status" value="1"/>
</dbReference>
<feature type="transmembrane region" description="Helical" evidence="5">
    <location>
        <begin position="115"/>
        <end position="134"/>
    </location>
</feature>
<dbReference type="InterPro" id="IPR023826">
    <property type="entry name" value="Rhom-like_SP_proteobac"/>
</dbReference>
<feature type="transmembrane region" description="Helical" evidence="5">
    <location>
        <begin position="90"/>
        <end position="109"/>
    </location>
</feature>
<dbReference type="Proteomes" id="UP000198367">
    <property type="component" value="Chromosome"/>
</dbReference>
<keyword evidence="3 5" id="KW-1133">Transmembrane helix</keyword>
<dbReference type="EMBL" id="CP022358">
    <property type="protein sequence ID" value="ASK69163.1"/>
    <property type="molecule type" value="Genomic_DNA"/>
</dbReference>
<reference evidence="7 8" key="1">
    <citation type="submission" date="2017-07" db="EMBL/GenBank/DDBJ databases">
        <title>Phenotypical and genomic characterization of a clinical isolate of Shewanella bicestrii sp. nov. producing an extended-spectrum beta-lactamase and a new oxacillinase variant.</title>
        <authorList>
            <person name="Jousset A.B."/>
            <person name="Bonnin R.A."/>
            <person name="Girlich D."/>
            <person name="Dabos L."/>
            <person name="Potron A."/>
            <person name="Dortet L."/>
            <person name="Glaser P."/>
            <person name="Naas T."/>
        </authorList>
    </citation>
    <scope>NUCLEOTIDE SEQUENCE [LARGE SCALE GENOMIC DNA]</scope>
    <source>
        <strain evidence="7 8">JAB-1</strain>
    </source>
</reference>
<dbReference type="Pfam" id="PF01694">
    <property type="entry name" value="Rhomboid"/>
    <property type="match status" value="1"/>
</dbReference>
<dbReference type="PANTHER" id="PTHR43731:SF16">
    <property type="entry name" value="RHOMBOSORTASE"/>
    <property type="match status" value="1"/>
</dbReference>
<sequence length="205" mass="23084">MRLVTFKKLGPYWLAFIVSLLCALLYIAGLFTPSIDNLLAYRRSAISDGQWWRLITGNLLHTNHWHLLMNLAGLWVVLFLHHFHYRLKGLTALFILLCLFEGIGLYLGYPQLLGYVGLSGMLHGLFTFGAVQDIRRKMRSGYLLLLGVIVKVGHEQFYGASDDVTAMIGARVATEAHLVGLICGLVCALMVLVFQRSKFAKETQR</sequence>
<feature type="domain" description="Peptidase S54 rhomboid" evidence="6">
    <location>
        <begin position="49"/>
        <end position="192"/>
    </location>
</feature>
<feature type="transmembrane region" description="Helical" evidence="5">
    <location>
        <begin position="64"/>
        <end position="83"/>
    </location>
</feature>
<dbReference type="Gene3D" id="1.20.1540.10">
    <property type="entry name" value="Rhomboid-like"/>
    <property type="match status" value="1"/>
</dbReference>
<keyword evidence="8" id="KW-1185">Reference proteome</keyword>
<gene>
    <name evidence="7" type="primary">rrtA</name>
    <name evidence="7" type="ORF">CF168_09920</name>
</gene>
<dbReference type="KEGG" id="sbj:CF168_09920"/>
<dbReference type="InterPro" id="IPR035952">
    <property type="entry name" value="Rhomboid-like_sf"/>
</dbReference>
<feature type="transmembrane region" description="Helical" evidence="5">
    <location>
        <begin position="12"/>
        <end position="31"/>
    </location>
</feature>
<dbReference type="InterPro" id="IPR050925">
    <property type="entry name" value="Rhomboid_protease_S54"/>
</dbReference>
<proteinExistence type="predicted"/>
<feature type="transmembrane region" description="Helical" evidence="5">
    <location>
        <begin position="178"/>
        <end position="195"/>
    </location>
</feature>
<dbReference type="PANTHER" id="PTHR43731">
    <property type="entry name" value="RHOMBOID PROTEASE"/>
    <property type="match status" value="1"/>
</dbReference>
<keyword evidence="4 5" id="KW-0472">Membrane</keyword>
<keyword evidence="2 5" id="KW-0812">Transmembrane</keyword>
<evidence type="ECO:0000259" key="6">
    <source>
        <dbReference type="Pfam" id="PF01694"/>
    </source>
</evidence>
<feature type="transmembrane region" description="Helical" evidence="5">
    <location>
        <begin position="141"/>
        <end position="158"/>
    </location>
</feature>
<evidence type="ECO:0000313" key="8">
    <source>
        <dbReference type="Proteomes" id="UP000198367"/>
    </source>
</evidence>
<accession>A0A220UNB6</accession>
<dbReference type="RefSeq" id="WP_089067739.1">
    <property type="nucleotide sequence ID" value="NZ_CP022358.1"/>
</dbReference>
<dbReference type="FunFam" id="1.20.1540.10:FF:000069">
    <property type="entry name" value="Rhombosortase"/>
    <property type="match status" value="1"/>
</dbReference>
<dbReference type="NCBIfam" id="TIGR03902">
    <property type="entry name" value="rhom_GG_sort"/>
    <property type="match status" value="1"/>
</dbReference>
<organism evidence="7 8">
    <name type="scientific">Shewanella bicestrii</name>
    <dbReference type="NCBI Taxonomy" id="2018305"/>
    <lineage>
        <taxon>Bacteria</taxon>
        <taxon>Pseudomonadati</taxon>
        <taxon>Pseudomonadota</taxon>
        <taxon>Gammaproteobacteria</taxon>
        <taxon>Alteromonadales</taxon>
        <taxon>Shewanellaceae</taxon>
        <taxon>Shewanella</taxon>
    </lineage>
</organism>
<comment type="subcellular location">
    <subcellularLocation>
        <location evidence="1">Membrane</location>
        <topology evidence="1">Multi-pass membrane protein</topology>
    </subcellularLocation>
</comment>
<dbReference type="GO" id="GO:0004252">
    <property type="term" value="F:serine-type endopeptidase activity"/>
    <property type="evidence" value="ECO:0007669"/>
    <property type="project" value="InterPro"/>
</dbReference>
<evidence type="ECO:0000256" key="2">
    <source>
        <dbReference type="ARBA" id="ARBA00022692"/>
    </source>
</evidence>
<evidence type="ECO:0000256" key="1">
    <source>
        <dbReference type="ARBA" id="ARBA00004141"/>
    </source>
</evidence>
<protein>
    <submittedName>
        <fullName evidence="7">Rhombosortase</fullName>
    </submittedName>
</protein>
<name>A0A220UNB6_9GAMM</name>
<dbReference type="GO" id="GO:0016020">
    <property type="term" value="C:membrane"/>
    <property type="evidence" value="ECO:0007669"/>
    <property type="project" value="UniProtKB-SubCell"/>
</dbReference>
<dbReference type="InterPro" id="IPR022764">
    <property type="entry name" value="Peptidase_S54_rhomboid_dom"/>
</dbReference>
<evidence type="ECO:0000256" key="4">
    <source>
        <dbReference type="ARBA" id="ARBA00023136"/>
    </source>
</evidence>
<dbReference type="AlphaFoldDB" id="A0A220UNB6"/>